<evidence type="ECO:0000256" key="17">
    <source>
        <dbReference type="SAM" id="Phobius"/>
    </source>
</evidence>
<evidence type="ECO:0000256" key="6">
    <source>
        <dbReference type="ARBA" id="ARBA00022519"/>
    </source>
</evidence>
<evidence type="ECO:0000256" key="11">
    <source>
        <dbReference type="ARBA" id="ARBA00022840"/>
    </source>
</evidence>
<dbReference type="PANTHER" id="PTHR32309:SF13">
    <property type="entry name" value="FERRIC ENTEROBACTIN TRANSPORT PROTEIN FEPE"/>
    <property type="match status" value="1"/>
</dbReference>
<dbReference type="Gene3D" id="3.40.50.300">
    <property type="entry name" value="P-loop containing nucleotide triphosphate hydrolases"/>
    <property type="match status" value="1"/>
</dbReference>
<sequence length="762" mass="86140">MNGQNNSQIIAIDEHRHALSTEHFPQQIDMSRGRASDEHDDEIDLKVLLSVLARRKKMIIAIVTLAVIIAFFYTMSVIPMYRATATVKIDLEADKLANFDNAFEEKNSYVRDRNFHQTQIDLLKSRALAHRVMDKMEFVHTADVQKEQPAFNKTLVFFRNGMQSIIATIMPETDEVGVKLGAQPVEMQFLKSLEVLPGKSSNVVMLHFLSPDPEIAATSVNTLAEEFIKMNLEGMSESSAYAKAYLTEQIALTKQKLEESESKLVKYAKEKQIINTDSKKSLVSDSLEVLNLAYSEAQKDLINAESEYRQRAKVSGDIRLLENAVIQGLKSQRNTLQAQYKKDLQTYKPAFPAMVALKKQINDVQRQINIEINNINKKSKDDLQVQFFSAREKEQMLSKKLELKKAELLSQRDKNIGYTTLEREVETNRQLYDNLLQRMKEVGIAGGVVSNNISIVDKAFVPYQKYTPNSLRNMLMGALLGLLIGIALAFAREKLDGRIRTIEDLENLGQYPVLGIFPFIKAKSKQEGAVLLEEQYELESEAFHSLVNNLRYLDKTGIPKILHISSASPSEGKSNTVINMAMIIAQSNKKVLLIDADLRKPRIHKYLDVKAQLGLSDFLIERAEFDEVVTLTKYENLSLVTAGSSMPNPAKLLADERLMELLENASNEFDHVIIDSPPVLGLADALILSNRSNATIFAVASNQTKKAHLENALKRLRLGYGNVVGFVLTKSKSTKKDYYSYENYYGYRDQEVATQLEYKKTQ</sequence>
<keyword evidence="12 17" id="KW-1133">Transmembrane helix</keyword>
<evidence type="ECO:0000259" key="18">
    <source>
        <dbReference type="Pfam" id="PF02706"/>
    </source>
</evidence>
<evidence type="ECO:0000256" key="8">
    <source>
        <dbReference type="ARBA" id="ARBA00022692"/>
    </source>
</evidence>
<evidence type="ECO:0000256" key="4">
    <source>
        <dbReference type="ARBA" id="ARBA00011903"/>
    </source>
</evidence>
<keyword evidence="6" id="KW-0997">Cell inner membrane</keyword>
<dbReference type="PANTHER" id="PTHR32309">
    <property type="entry name" value="TYROSINE-PROTEIN KINASE"/>
    <property type="match status" value="1"/>
</dbReference>
<dbReference type="InterPro" id="IPR032807">
    <property type="entry name" value="GNVR"/>
</dbReference>
<keyword evidence="10" id="KW-0418">Kinase</keyword>
<evidence type="ECO:0000256" key="1">
    <source>
        <dbReference type="ARBA" id="ARBA00004429"/>
    </source>
</evidence>
<keyword evidence="13 17" id="KW-0472">Membrane</keyword>
<keyword evidence="16" id="KW-0175">Coiled coil</keyword>
<name>A0A6S6U9M5_9GAMM</name>
<dbReference type="AlphaFoldDB" id="A0A6S6U9M5"/>
<dbReference type="Pfam" id="PF13807">
    <property type="entry name" value="GNVR"/>
    <property type="match status" value="1"/>
</dbReference>
<dbReference type="EC" id="2.7.10.2" evidence="4"/>
<evidence type="ECO:0000259" key="19">
    <source>
        <dbReference type="Pfam" id="PF13614"/>
    </source>
</evidence>
<dbReference type="InterPro" id="IPR003856">
    <property type="entry name" value="LPS_length_determ_N"/>
</dbReference>
<evidence type="ECO:0000256" key="9">
    <source>
        <dbReference type="ARBA" id="ARBA00022741"/>
    </source>
</evidence>
<gene>
    <name evidence="21" type="ORF">HELGO_WM9212</name>
</gene>
<dbReference type="CDD" id="cd05387">
    <property type="entry name" value="BY-kinase"/>
    <property type="match status" value="1"/>
</dbReference>
<keyword evidence="5" id="KW-1003">Cell membrane</keyword>
<keyword evidence="8 17" id="KW-0812">Transmembrane</keyword>
<dbReference type="GO" id="GO:0005886">
    <property type="term" value="C:plasma membrane"/>
    <property type="evidence" value="ECO:0007669"/>
    <property type="project" value="UniProtKB-SubCell"/>
</dbReference>
<dbReference type="InterPro" id="IPR050445">
    <property type="entry name" value="Bact_polysacc_biosynth/exp"/>
</dbReference>
<keyword evidence="7" id="KW-0808">Transferase</keyword>
<evidence type="ECO:0000256" key="13">
    <source>
        <dbReference type="ARBA" id="ARBA00023136"/>
    </source>
</evidence>
<feature type="transmembrane region" description="Helical" evidence="17">
    <location>
        <begin position="58"/>
        <end position="81"/>
    </location>
</feature>
<dbReference type="Pfam" id="PF02706">
    <property type="entry name" value="Wzz"/>
    <property type="match status" value="1"/>
</dbReference>
<evidence type="ECO:0000256" key="3">
    <source>
        <dbReference type="ARBA" id="ARBA00008883"/>
    </source>
</evidence>
<proteinExistence type="inferred from homology"/>
<evidence type="ECO:0000256" key="5">
    <source>
        <dbReference type="ARBA" id="ARBA00022475"/>
    </source>
</evidence>
<accession>A0A6S6U9M5</accession>
<dbReference type="Pfam" id="PF13614">
    <property type="entry name" value="AAA_31"/>
    <property type="match status" value="1"/>
</dbReference>
<evidence type="ECO:0000256" key="12">
    <source>
        <dbReference type="ARBA" id="ARBA00022989"/>
    </source>
</evidence>
<dbReference type="SUPFAM" id="SSF52540">
    <property type="entry name" value="P-loop containing nucleoside triphosphate hydrolases"/>
    <property type="match status" value="1"/>
</dbReference>
<feature type="domain" description="Polysaccharide chain length determinant N-terminal" evidence="18">
    <location>
        <begin position="41"/>
        <end position="135"/>
    </location>
</feature>
<dbReference type="InterPro" id="IPR005702">
    <property type="entry name" value="Wzc-like_C"/>
</dbReference>
<keyword evidence="14" id="KW-0829">Tyrosine-protein kinase</keyword>
<comment type="subcellular location">
    <subcellularLocation>
        <location evidence="1">Cell inner membrane</location>
        <topology evidence="1">Multi-pass membrane protein</topology>
    </subcellularLocation>
</comment>
<evidence type="ECO:0000256" key="10">
    <source>
        <dbReference type="ARBA" id="ARBA00022777"/>
    </source>
</evidence>
<comment type="catalytic activity">
    <reaction evidence="15">
        <text>L-tyrosyl-[protein] + ATP = O-phospho-L-tyrosyl-[protein] + ADP + H(+)</text>
        <dbReference type="Rhea" id="RHEA:10596"/>
        <dbReference type="Rhea" id="RHEA-COMP:10136"/>
        <dbReference type="Rhea" id="RHEA-COMP:20101"/>
        <dbReference type="ChEBI" id="CHEBI:15378"/>
        <dbReference type="ChEBI" id="CHEBI:30616"/>
        <dbReference type="ChEBI" id="CHEBI:46858"/>
        <dbReference type="ChEBI" id="CHEBI:61978"/>
        <dbReference type="ChEBI" id="CHEBI:456216"/>
        <dbReference type="EC" id="2.7.10.2"/>
    </reaction>
</comment>
<dbReference type="InterPro" id="IPR027417">
    <property type="entry name" value="P-loop_NTPase"/>
</dbReference>
<evidence type="ECO:0000256" key="2">
    <source>
        <dbReference type="ARBA" id="ARBA00007316"/>
    </source>
</evidence>
<keyword evidence="11" id="KW-0067">ATP-binding</keyword>
<evidence type="ECO:0000259" key="20">
    <source>
        <dbReference type="Pfam" id="PF13807"/>
    </source>
</evidence>
<evidence type="ECO:0000256" key="15">
    <source>
        <dbReference type="ARBA" id="ARBA00051245"/>
    </source>
</evidence>
<dbReference type="EMBL" id="CACVAY010000148">
    <property type="protein sequence ID" value="CAA6828378.1"/>
    <property type="molecule type" value="Genomic_DNA"/>
</dbReference>
<protein>
    <recommendedName>
        <fullName evidence="4">non-specific protein-tyrosine kinase</fullName>
        <ecNumber evidence="4">2.7.10.2</ecNumber>
    </recommendedName>
</protein>
<evidence type="ECO:0000313" key="21">
    <source>
        <dbReference type="EMBL" id="CAA6828378.1"/>
    </source>
</evidence>
<organism evidence="21">
    <name type="scientific">uncultured Thiotrichaceae bacterium</name>
    <dbReference type="NCBI Taxonomy" id="298394"/>
    <lineage>
        <taxon>Bacteria</taxon>
        <taxon>Pseudomonadati</taxon>
        <taxon>Pseudomonadota</taxon>
        <taxon>Gammaproteobacteria</taxon>
        <taxon>Thiotrichales</taxon>
        <taxon>Thiotrichaceae</taxon>
        <taxon>environmental samples</taxon>
    </lineage>
</organism>
<reference evidence="21" key="1">
    <citation type="submission" date="2020-01" db="EMBL/GenBank/DDBJ databases">
        <authorList>
            <person name="Meier V. D."/>
            <person name="Meier V D."/>
        </authorList>
    </citation>
    <scope>NUCLEOTIDE SEQUENCE</scope>
    <source>
        <strain evidence="21">HLG_WM_MAG_07</strain>
    </source>
</reference>
<comment type="similarity">
    <text evidence="2">Belongs to the CpsD/CapB family.</text>
</comment>
<evidence type="ECO:0000256" key="14">
    <source>
        <dbReference type="ARBA" id="ARBA00023137"/>
    </source>
</evidence>
<evidence type="ECO:0000256" key="16">
    <source>
        <dbReference type="SAM" id="Coils"/>
    </source>
</evidence>
<dbReference type="InterPro" id="IPR025669">
    <property type="entry name" value="AAA_dom"/>
</dbReference>
<keyword evidence="9" id="KW-0547">Nucleotide-binding</keyword>
<feature type="coiled-coil region" evidence="16">
    <location>
        <begin position="250"/>
        <end position="307"/>
    </location>
</feature>
<comment type="similarity">
    <text evidence="3">Belongs to the etk/wzc family.</text>
</comment>
<feature type="domain" description="AAA" evidence="19">
    <location>
        <begin position="572"/>
        <end position="697"/>
    </location>
</feature>
<dbReference type="NCBIfam" id="TIGR01007">
    <property type="entry name" value="eps_fam"/>
    <property type="match status" value="1"/>
</dbReference>
<feature type="domain" description="Tyrosine-protein kinase G-rich" evidence="20">
    <location>
        <begin position="421"/>
        <end position="493"/>
    </location>
</feature>
<dbReference type="GO" id="GO:0005524">
    <property type="term" value="F:ATP binding"/>
    <property type="evidence" value="ECO:0007669"/>
    <property type="project" value="UniProtKB-KW"/>
</dbReference>
<dbReference type="GO" id="GO:0004715">
    <property type="term" value="F:non-membrane spanning protein tyrosine kinase activity"/>
    <property type="evidence" value="ECO:0007669"/>
    <property type="project" value="UniProtKB-EC"/>
</dbReference>
<evidence type="ECO:0000256" key="7">
    <source>
        <dbReference type="ARBA" id="ARBA00022679"/>
    </source>
</evidence>